<dbReference type="PANTHER" id="PTHR24160">
    <property type="entry name" value="ANKYRIN REPEAT DOMAIN-CONTAINING PROTEIN 53"/>
    <property type="match status" value="1"/>
</dbReference>
<dbReference type="AlphaFoldDB" id="A0A6J2VTX5"/>
<dbReference type="SMART" id="SM00248">
    <property type="entry name" value="ANK"/>
    <property type="match status" value="3"/>
</dbReference>
<dbReference type="Gene3D" id="1.25.40.20">
    <property type="entry name" value="Ankyrin repeat-containing domain"/>
    <property type="match status" value="1"/>
</dbReference>
<feature type="repeat" description="ANK" evidence="1">
    <location>
        <begin position="56"/>
        <end position="80"/>
    </location>
</feature>
<feature type="repeat" description="ANK" evidence="1">
    <location>
        <begin position="127"/>
        <end position="159"/>
    </location>
</feature>
<name>A0A6J2VTX5_CHACN</name>
<dbReference type="GO" id="GO:0031116">
    <property type="term" value="P:positive regulation of microtubule polymerization"/>
    <property type="evidence" value="ECO:0007669"/>
    <property type="project" value="TreeGrafter"/>
</dbReference>
<dbReference type="InterPro" id="IPR042335">
    <property type="entry name" value="ANKRD53"/>
</dbReference>
<feature type="region of interest" description="Disordered" evidence="2">
    <location>
        <begin position="242"/>
        <end position="307"/>
    </location>
</feature>
<proteinExistence type="predicted"/>
<dbReference type="PROSITE" id="PS50297">
    <property type="entry name" value="ANK_REP_REGION"/>
    <property type="match status" value="2"/>
</dbReference>
<dbReference type="Pfam" id="PF13637">
    <property type="entry name" value="Ank_4"/>
    <property type="match status" value="1"/>
</dbReference>
<dbReference type="OrthoDB" id="10254927at2759"/>
<dbReference type="SUPFAM" id="SSF48403">
    <property type="entry name" value="Ankyrin repeat"/>
    <property type="match status" value="1"/>
</dbReference>
<dbReference type="InterPro" id="IPR002110">
    <property type="entry name" value="Ankyrin_rpt"/>
</dbReference>
<dbReference type="CTD" id="79998"/>
<keyword evidence="1" id="KW-0040">ANK repeat</keyword>
<dbReference type="Proteomes" id="UP000504632">
    <property type="component" value="Chromosome 7"/>
</dbReference>
<reference evidence="4" key="1">
    <citation type="submission" date="2025-08" db="UniProtKB">
        <authorList>
            <consortium name="RefSeq"/>
        </authorList>
    </citation>
    <scope>IDENTIFICATION</scope>
</reference>
<dbReference type="GO" id="GO:0000922">
    <property type="term" value="C:spindle pole"/>
    <property type="evidence" value="ECO:0007669"/>
    <property type="project" value="TreeGrafter"/>
</dbReference>
<feature type="compositionally biased region" description="Basic and acidic residues" evidence="2">
    <location>
        <begin position="242"/>
        <end position="255"/>
    </location>
</feature>
<keyword evidence="3" id="KW-1185">Reference proteome</keyword>
<evidence type="ECO:0000256" key="2">
    <source>
        <dbReference type="SAM" id="MobiDB-lite"/>
    </source>
</evidence>
<dbReference type="PANTHER" id="PTHR24160:SF1">
    <property type="entry name" value="ANKYRIN REPEAT DOMAIN-CONTAINING PROTEIN 53"/>
    <property type="match status" value="1"/>
</dbReference>
<accession>A0A6J2VTX5</accession>
<dbReference type="GO" id="GO:0007080">
    <property type="term" value="P:mitotic metaphase chromosome alignment"/>
    <property type="evidence" value="ECO:0007669"/>
    <property type="project" value="TreeGrafter"/>
</dbReference>
<dbReference type="GO" id="GO:1902412">
    <property type="term" value="P:regulation of mitotic cytokinesis"/>
    <property type="evidence" value="ECO:0007669"/>
    <property type="project" value="InterPro"/>
</dbReference>
<protein>
    <submittedName>
        <fullName evidence="4">Ankyrin repeat domain-containing protein 53</fullName>
    </submittedName>
</protein>
<sequence length="400" mass="44342">MASSCLPPGSVKYVKFVRVPKAPPDSDAFQAAASGDSDWLRFSLTRVLSPLQTDKEGLTVLHVAALHGKLACLKLLLESGYFDVNASCPHGRRPIHMVLTAQSKPHSYRCLTYLLEHGAKPNVSTEEGLTPLHLAASEGLRECTEALVASGAEIHAQDSRGQTPLDLARIWGHRHIARDKEKDLGRRKTLQSLRQNLITMHDLAQRREKVARQAVNEQRVTEWARKKGLPLLWTPERGTWRPSHDAHCFSQERERPRRGREKGRPPGTPKEMWDISPNPSKPPRASIGRPHSVRMSGLPETPPHEPDLRQTVSLGYGGDGCPRYVANWNQSPQPVPALPLDVLQRGLFPAAFPSRIASPQDFQPSTVLDLPHLGGTPGSNVSPWSEIVMHLAEELVPGRY</sequence>
<gene>
    <name evidence="4" type="primary">ankrd53</name>
</gene>
<dbReference type="PROSITE" id="PS50088">
    <property type="entry name" value="ANK_REPEAT"/>
    <property type="match status" value="2"/>
</dbReference>
<dbReference type="Pfam" id="PF12796">
    <property type="entry name" value="Ank_2"/>
    <property type="match status" value="1"/>
</dbReference>
<dbReference type="InParanoid" id="A0A6J2VTX5"/>
<dbReference type="GeneID" id="115816363"/>
<dbReference type="InterPro" id="IPR036770">
    <property type="entry name" value="Ankyrin_rpt-contain_sf"/>
</dbReference>
<evidence type="ECO:0000313" key="3">
    <source>
        <dbReference type="Proteomes" id="UP000504632"/>
    </source>
</evidence>
<evidence type="ECO:0000313" key="4">
    <source>
        <dbReference type="RefSeq" id="XP_030635179.1"/>
    </source>
</evidence>
<organism evidence="3 4">
    <name type="scientific">Chanos chanos</name>
    <name type="common">Milkfish</name>
    <name type="synonym">Mugil chanos</name>
    <dbReference type="NCBI Taxonomy" id="29144"/>
    <lineage>
        <taxon>Eukaryota</taxon>
        <taxon>Metazoa</taxon>
        <taxon>Chordata</taxon>
        <taxon>Craniata</taxon>
        <taxon>Vertebrata</taxon>
        <taxon>Euteleostomi</taxon>
        <taxon>Actinopterygii</taxon>
        <taxon>Neopterygii</taxon>
        <taxon>Teleostei</taxon>
        <taxon>Ostariophysi</taxon>
        <taxon>Gonorynchiformes</taxon>
        <taxon>Chanidae</taxon>
        <taxon>Chanos</taxon>
    </lineage>
</organism>
<dbReference type="RefSeq" id="XP_030635179.1">
    <property type="nucleotide sequence ID" value="XM_030779319.1"/>
</dbReference>
<dbReference type="GO" id="GO:0060236">
    <property type="term" value="P:regulation of mitotic spindle organization"/>
    <property type="evidence" value="ECO:0007669"/>
    <property type="project" value="TreeGrafter"/>
</dbReference>
<evidence type="ECO:0000256" key="1">
    <source>
        <dbReference type="PROSITE-ProRule" id="PRU00023"/>
    </source>
</evidence>